<evidence type="ECO:0000313" key="2">
    <source>
        <dbReference type="Proteomes" id="UP000003452"/>
    </source>
</evidence>
<dbReference type="EMBL" id="ABQC02000012">
    <property type="protein sequence ID" value="EDY96499.1"/>
    <property type="molecule type" value="Genomic_DNA"/>
</dbReference>
<organism evidence="1 2">
    <name type="scientific">Phocaeicola plebeius (strain DSM 17135 / JCM 12973 / CCUG 54634 / M2)</name>
    <name type="common">Bacteroides plebeius</name>
    <dbReference type="NCBI Taxonomy" id="484018"/>
    <lineage>
        <taxon>Bacteria</taxon>
        <taxon>Pseudomonadati</taxon>
        <taxon>Bacteroidota</taxon>
        <taxon>Bacteroidia</taxon>
        <taxon>Bacteroidales</taxon>
        <taxon>Bacteroidaceae</taxon>
        <taxon>Phocaeicola</taxon>
    </lineage>
</organism>
<dbReference type="AlphaFoldDB" id="B5CW52"/>
<dbReference type="HOGENOM" id="CLU_1615730_0_0_10"/>
<evidence type="ECO:0000313" key="1">
    <source>
        <dbReference type="EMBL" id="EDY96499.1"/>
    </source>
</evidence>
<dbReference type="Proteomes" id="UP000003452">
    <property type="component" value="Unassembled WGS sequence"/>
</dbReference>
<comment type="caution">
    <text evidence="1">The sequence shown here is derived from an EMBL/GenBank/DDBJ whole genome shotgun (WGS) entry which is preliminary data.</text>
</comment>
<reference evidence="1 2" key="1">
    <citation type="submission" date="2008-08" db="EMBL/GenBank/DDBJ databases">
        <title>Draft genome sequence of Bacteroides plebeius (DSM 17135).</title>
        <authorList>
            <person name="Sudarsanam P."/>
            <person name="Ley R."/>
            <person name="Guruge J."/>
            <person name="Turnbaugh P.J."/>
            <person name="Mahowald M."/>
            <person name="Liep D."/>
            <person name="Gordon J."/>
        </authorList>
    </citation>
    <scope>NUCLEOTIDE SEQUENCE [LARGE SCALE GENOMIC DNA]</scope>
    <source>
        <strain evidence="2">DSM 17135 / JCM 12973 / M2</strain>
    </source>
</reference>
<gene>
    <name evidence="1" type="ORF">BACPLE_00942</name>
</gene>
<protein>
    <submittedName>
        <fullName evidence="1">Uncharacterized protein</fullName>
    </submittedName>
</protein>
<sequence>MMDDLLNLTGDVFQFRTVGKLQFLVVAEVEFQFHEGGEVEQLVAQDSQFTAESAAHLVHGHAVGSGRGGCDEVGHGFGLAQVHLAIQEGTLGIFTRSGGTASLADKELHHLLEDVARAVAGDFCGILSGVRVGGTEKADQHFVDDFSFGSEDMAEGEGIRCAFS</sequence>
<name>B5CW52_PHOPM</name>
<accession>B5CW52</accession>
<proteinExistence type="predicted"/>
<reference evidence="1 2" key="2">
    <citation type="submission" date="2008-08" db="EMBL/GenBank/DDBJ databases">
        <authorList>
            <person name="Fulton L."/>
            <person name="Clifton S."/>
            <person name="Fulton B."/>
            <person name="Xu J."/>
            <person name="Minx P."/>
            <person name="Pepin K.H."/>
            <person name="Johnson M."/>
            <person name="Thiruvilangam P."/>
            <person name="Bhonagiri V."/>
            <person name="Nash W.E."/>
            <person name="Mardis E.R."/>
            <person name="Wilson R.K."/>
        </authorList>
    </citation>
    <scope>NUCLEOTIDE SEQUENCE [LARGE SCALE GENOMIC DNA]</scope>
    <source>
        <strain evidence="2">DSM 17135 / JCM 12973 / M2</strain>
    </source>
</reference>